<evidence type="ECO:0008006" key="3">
    <source>
        <dbReference type="Google" id="ProtNLM"/>
    </source>
</evidence>
<organism evidence="1 2">
    <name type="scientific">Citrobacter arsenatis</name>
    <dbReference type="NCBI Taxonomy" id="2546350"/>
    <lineage>
        <taxon>Bacteria</taxon>
        <taxon>Pseudomonadati</taxon>
        <taxon>Pseudomonadota</taxon>
        <taxon>Gammaproteobacteria</taxon>
        <taxon>Enterobacterales</taxon>
        <taxon>Enterobacteriaceae</taxon>
        <taxon>Citrobacter</taxon>
    </lineage>
</organism>
<keyword evidence="2" id="KW-1185">Reference proteome</keyword>
<gene>
    <name evidence="1" type="ORF">E1B03_07740</name>
</gene>
<name>A0A4P6WKX4_9ENTR</name>
<evidence type="ECO:0000313" key="1">
    <source>
        <dbReference type="EMBL" id="QBM22335.1"/>
    </source>
</evidence>
<dbReference type="AlphaFoldDB" id="A0A4P6WKX4"/>
<sequence>MELNQSTLPQYLKVLADKGVVFEKTPSYLSMKGVVGDSAVDMATVANGGIPAAAAQVIDPMIIKQLFAPTVATQIYPEVKKGTWAVQDVLFPRTEEAYEIVAYDDRSRAGSTHVNANWEQRRQMRFQGMNEWGDLEQEKYGMALIPYVAMKQAAGVDAINRFFNKSYMYGISGAPNFGIMNDPALPAALTPITTADGKVKWADKDAVGIFNDVKKTFTNLAAKNQGLVQETSPMKLVVSPSDNASLSAINALGTASAIDLIKKTYTSLTVVVVPEFGTPSGGLIQLIAESLGGTPVGNTVYTEKMRAFPVFVEHSMTSQKLAAGTLGTVIYRPSGVVQMTGTL</sequence>
<reference evidence="1 2" key="1">
    <citation type="submission" date="2019-03" db="EMBL/GenBank/DDBJ databases">
        <title>Complete genome sequence of an arsenate-respiring bacteria, Citrobacter sp. LY-1.</title>
        <authorList>
            <person name="Wang H."/>
            <person name="Liu Y."/>
            <person name="Li Q."/>
            <person name="Huang J."/>
        </authorList>
    </citation>
    <scope>NUCLEOTIDE SEQUENCE [LARGE SCALE GENOMIC DNA]</scope>
    <source>
        <strain evidence="1 2">LY-1</strain>
    </source>
</reference>
<evidence type="ECO:0000313" key="2">
    <source>
        <dbReference type="Proteomes" id="UP000293850"/>
    </source>
</evidence>
<protein>
    <recommendedName>
        <fullName evidence="3">DUF2184 domain-containing protein</fullName>
    </recommendedName>
</protein>
<dbReference type="RefSeq" id="WP_133085987.1">
    <property type="nucleotide sequence ID" value="NZ_CP037864.1"/>
</dbReference>
<dbReference type="EMBL" id="CP037864">
    <property type="protein sequence ID" value="QBM22335.1"/>
    <property type="molecule type" value="Genomic_DNA"/>
</dbReference>
<dbReference type="KEGG" id="cars:E1B03_07740"/>
<dbReference type="Proteomes" id="UP000293850">
    <property type="component" value="Chromosome"/>
</dbReference>
<accession>A0A4P6WKX4</accession>
<proteinExistence type="predicted"/>